<dbReference type="SMART" id="SM00496">
    <property type="entry name" value="IENR2"/>
    <property type="match status" value="2"/>
</dbReference>
<feature type="compositionally biased region" description="Basic residues" evidence="1">
    <location>
        <begin position="187"/>
        <end position="198"/>
    </location>
</feature>
<evidence type="ECO:0000259" key="2">
    <source>
        <dbReference type="SMART" id="SM00496"/>
    </source>
</evidence>
<accession>A0A8J5GM50</accession>
<feature type="domain" description="Nuclease associated modular" evidence="2">
    <location>
        <begin position="162"/>
        <end position="178"/>
    </location>
</feature>
<organism evidence="3 4">
    <name type="scientific">Zingiber officinale</name>
    <name type="common">Ginger</name>
    <name type="synonym">Amomum zingiber</name>
    <dbReference type="NCBI Taxonomy" id="94328"/>
    <lineage>
        <taxon>Eukaryota</taxon>
        <taxon>Viridiplantae</taxon>
        <taxon>Streptophyta</taxon>
        <taxon>Embryophyta</taxon>
        <taxon>Tracheophyta</taxon>
        <taxon>Spermatophyta</taxon>
        <taxon>Magnoliopsida</taxon>
        <taxon>Liliopsida</taxon>
        <taxon>Zingiberales</taxon>
        <taxon>Zingiberaceae</taxon>
        <taxon>Zingiber</taxon>
    </lineage>
</organism>
<feature type="region of interest" description="Disordered" evidence="1">
    <location>
        <begin position="187"/>
        <end position="207"/>
    </location>
</feature>
<dbReference type="Pfam" id="PF07460">
    <property type="entry name" value="NUMOD3"/>
    <property type="match status" value="1"/>
</dbReference>
<dbReference type="AlphaFoldDB" id="A0A8J5GM50"/>
<protein>
    <recommendedName>
        <fullName evidence="2">Nuclease associated modular domain-containing protein</fullName>
    </recommendedName>
</protein>
<evidence type="ECO:0000313" key="4">
    <source>
        <dbReference type="Proteomes" id="UP000734854"/>
    </source>
</evidence>
<dbReference type="EMBL" id="JACMSC010000009">
    <property type="protein sequence ID" value="KAG6506223.1"/>
    <property type="molecule type" value="Genomic_DNA"/>
</dbReference>
<dbReference type="Proteomes" id="UP000734854">
    <property type="component" value="Unassembled WGS sequence"/>
</dbReference>
<proteinExistence type="predicted"/>
<feature type="domain" description="Nuclease associated modular" evidence="2">
    <location>
        <begin position="194"/>
        <end position="210"/>
    </location>
</feature>
<sequence>MIFICVAARSNPIRHGTAADHGLSMSSSAVSIHSAFFTYGLKDFKPKLPFKLLPLPIATSREAHGILTSLNPCPKVHDGETLQLLLDVAPSEISPQFFSLGLSTEHCENKKPASLGFQTSVSSVKYEKGSTNCESAQGVSHKEIQRRLKIGAANRGRIPWNKGKKHSEETRERIKKKTLEALSNPKVRKKMSQFHHRHSDQSKSRISSSLKKIWEERRKIKRLQAQCYTMWARTIAEAAKIGTDDQEELEWDDFEKMKADFMTQQVKLKEEKERAKVRVKLRAEMVARERAEKIAKLAEQRKLRKQMMEDKQVESFSREKSDREKKIPLSKSLKLKARLTKFRERKKQLSNSWKFEADMIEEPRPEFKKWDMEVIKNESLKQISLADQIEAVKNRTELSGIEIVANASID</sequence>
<dbReference type="PANTHER" id="PTHR34199">
    <property type="entry name" value="NUMOD3 MOTIF FAMILY PROTEIN, EXPRESSED"/>
    <property type="match status" value="1"/>
</dbReference>
<evidence type="ECO:0000313" key="3">
    <source>
        <dbReference type="EMBL" id="KAG6506223.1"/>
    </source>
</evidence>
<dbReference type="GO" id="GO:0003677">
    <property type="term" value="F:DNA binding"/>
    <property type="evidence" value="ECO:0007669"/>
    <property type="project" value="InterPro"/>
</dbReference>
<name>A0A8J5GM50_ZINOF</name>
<keyword evidence="4" id="KW-1185">Reference proteome</keyword>
<comment type="caution">
    <text evidence="3">The sequence shown here is derived from an EMBL/GenBank/DDBJ whole genome shotgun (WGS) entry which is preliminary data.</text>
</comment>
<dbReference type="PANTHER" id="PTHR34199:SF1">
    <property type="entry name" value="HISTONE-LYSINE N-METHYLTRANSFERASE, H3 LYSINE-79 SPECIFIC-LIKE PROTEIN"/>
    <property type="match status" value="1"/>
</dbReference>
<gene>
    <name evidence="3" type="ORF">ZIOFF_031542</name>
</gene>
<reference evidence="3 4" key="1">
    <citation type="submission" date="2020-08" db="EMBL/GenBank/DDBJ databases">
        <title>Plant Genome Project.</title>
        <authorList>
            <person name="Zhang R.-G."/>
        </authorList>
    </citation>
    <scope>NUCLEOTIDE SEQUENCE [LARGE SCALE GENOMIC DNA]</scope>
    <source>
        <tissue evidence="3">Rhizome</tissue>
    </source>
</reference>
<evidence type="ECO:0000256" key="1">
    <source>
        <dbReference type="SAM" id="MobiDB-lite"/>
    </source>
</evidence>
<dbReference type="InterPro" id="IPR003611">
    <property type="entry name" value="NUMOD3"/>
</dbReference>